<feature type="domain" description="Sulfotransferase" evidence="3">
    <location>
        <begin position="80"/>
        <end position="272"/>
    </location>
</feature>
<dbReference type="SUPFAM" id="SSF52540">
    <property type="entry name" value="P-loop containing nucleoside triphosphate hydrolases"/>
    <property type="match status" value="1"/>
</dbReference>
<dbReference type="HOGENOM" id="CLU_027239_3_1_1"/>
<evidence type="ECO:0000259" key="3">
    <source>
        <dbReference type="Pfam" id="PF00685"/>
    </source>
</evidence>
<reference evidence="4" key="2">
    <citation type="submission" date="2024-10" db="UniProtKB">
        <authorList>
            <consortium name="EnsemblProtists"/>
        </authorList>
    </citation>
    <scope>IDENTIFICATION</scope>
</reference>
<dbReference type="PaxDb" id="2903-EOD11430"/>
<sequence length="387" mass="42325">MRVRATLASASVVAALGLVIRSLTQVLHRLREAEAAGAAEAARADAEAARKHELACELLTLRNLLISTPASVETRFVPAPSDVFVVGYPRCGTTWVSQIVHALRTGAEVEKTMAFGEISEVVPWDVQAEACGQRLNSPQVGVPRAFKSHETWEAIAKGARYIYVARDPVDAFLSCYEHLPAYANLLPGDLEPQQFADALFAGAARAGQIWPHFLGWWKQRRNPDVLWVFYDDLHADLPGCIARVAEFLGLAESEPATLERTAALCSFDFMSAADNAPHFDDHFVRGHVLPRMGLPRDLPARVSKVCHGVVGRGARELPASVVERLAARWAETMVSETGCSSYSELREAYSHERPLTPDTAYAPDRPRFSASWFSLPNSLSPASSGSH</sequence>
<dbReference type="GeneID" id="17257568"/>
<keyword evidence="2" id="KW-0808">Transferase</keyword>
<comment type="similarity">
    <text evidence="1">Belongs to the sulfotransferase 1 family.</text>
</comment>
<dbReference type="InterPro" id="IPR027417">
    <property type="entry name" value="P-loop_NTPase"/>
</dbReference>
<dbReference type="AlphaFoldDB" id="A0A0D3IJJ5"/>
<dbReference type="RefSeq" id="XP_005763859.1">
    <property type="nucleotide sequence ID" value="XM_005763802.1"/>
</dbReference>
<dbReference type="PANTHER" id="PTHR11783">
    <property type="entry name" value="SULFOTRANSFERASE SULT"/>
    <property type="match status" value="1"/>
</dbReference>
<evidence type="ECO:0000313" key="4">
    <source>
        <dbReference type="EnsemblProtists" id="EOD11430"/>
    </source>
</evidence>
<dbReference type="GO" id="GO:0008146">
    <property type="term" value="F:sulfotransferase activity"/>
    <property type="evidence" value="ECO:0007669"/>
    <property type="project" value="InterPro"/>
</dbReference>
<protein>
    <recommendedName>
        <fullName evidence="3">Sulfotransferase domain-containing protein</fullName>
    </recommendedName>
</protein>
<dbReference type="InterPro" id="IPR000863">
    <property type="entry name" value="Sulfotransferase_dom"/>
</dbReference>
<dbReference type="Pfam" id="PF00685">
    <property type="entry name" value="Sulfotransfer_1"/>
    <property type="match status" value="1"/>
</dbReference>
<evidence type="ECO:0000256" key="2">
    <source>
        <dbReference type="ARBA" id="ARBA00022679"/>
    </source>
</evidence>
<dbReference type="KEGG" id="ehx:EMIHUDRAFT_437657"/>
<dbReference type="Gene3D" id="3.40.50.300">
    <property type="entry name" value="P-loop containing nucleotide triphosphate hydrolases"/>
    <property type="match status" value="1"/>
</dbReference>
<proteinExistence type="inferred from homology"/>
<evidence type="ECO:0000256" key="1">
    <source>
        <dbReference type="ARBA" id="ARBA00005771"/>
    </source>
</evidence>
<evidence type="ECO:0000313" key="5">
    <source>
        <dbReference type="Proteomes" id="UP000013827"/>
    </source>
</evidence>
<name>A0A0D3IJJ5_EMIH1</name>
<organism evidence="4 5">
    <name type="scientific">Emiliania huxleyi (strain CCMP1516)</name>
    <dbReference type="NCBI Taxonomy" id="280463"/>
    <lineage>
        <taxon>Eukaryota</taxon>
        <taxon>Haptista</taxon>
        <taxon>Haptophyta</taxon>
        <taxon>Prymnesiophyceae</taxon>
        <taxon>Isochrysidales</taxon>
        <taxon>Noelaerhabdaceae</taxon>
        <taxon>Emiliania</taxon>
    </lineage>
</organism>
<dbReference type="eggNOG" id="KOG1584">
    <property type="taxonomic scope" value="Eukaryota"/>
</dbReference>
<dbReference type="EnsemblProtists" id="EOD11430">
    <property type="protein sequence ID" value="EOD11430"/>
    <property type="gene ID" value="EMIHUDRAFT_437657"/>
</dbReference>
<reference evidence="5" key="1">
    <citation type="journal article" date="2013" name="Nature">
        <title>Pan genome of the phytoplankton Emiliania underpins its global distribution.</title>
        <authorList>
            <person name="Read B.A."/>
            <person name="Kegel J."/>
            <person name="Klute M.J."/>
            <person name="Kuo A."/>
            <person name="Lefebvre S.C."/>
            <person name="Maumus F."/>
            <person name="Mayer C."/>
            <person name="Miller J."/>
            <person name="Monier A."/>
            <person name="Salamov A."/>
            <person name="Young J."/>
            <person name="Aguilar M."/>
            <person name="Claverie J.M."/>
            <person name="Frickenhaus S."/>
            <person name="Gonzalez K."/>
            <person name="Herman E.K."/>
            <person name="Lin Y.C."/>
            <person name="Napier J."/>
            <person name="Ogata H."/>
            <person name="Sarno A.F."/>
            <person name="Shmutz J."/>
            <person name="Schroeder D."/>
            <person name="de Vargas C."/>
            <person name="Verret F."/>
            <person name="von Dassow P."/>
            <person name="Valentin K."/>
            <person name="Van de Peer Y."/>
            <person name="Wheeler G."/>
            <person name="Dacks J.B."/>
            <person name="Delwiche C.F."/>
            <person name="Dyhrman S.T."/>
            <person name="Glockner G."/>
            <person name="John U."/>
            <person name="Richards T."/>
            <person name="Worden A.Z."/>
            <person name="Zhang X."/>
            <person name="Grigoriev I.V."/>
            <person name="Allen A.E."/>
            <person name="Bidle K."/>
            <person name="Borodovsky M."/>
            <person name="Bowler C."/>
            <person name="Brownlee C."/>
            <person name="Cock J.M."/>
            <person name="Elias M."/>
            <person name="Gladyshev V.N."/>
            <person name="Groth M."/>
            <person name="Guda C."/>
            <person name="Hadaegh A."/>
            <person name="Iglesias-Rodriguez M.D."/>
            <person name="Jenkins J."/>
            <person name="Jones B.M."/>
            <person name="Lawson T."/>
            <person name="Leese F."/>
            <person name="Lindquist E."/>
            <person name="Lobanov A."/>
            <person name="Lomsadze A."/>
            <person name="Malik S.B."/>
            <person name="Marsh M.E."/>
            <person name="Mackinder L."/>
            <person name="Mock T."/>
            <person name="Mueller-Roeber B."/>
            <person name="Pagarete A."/>
            <person name="Parker M."/>
            <person name="Probert I."/>
            <person name="Quesneville H."/>
            <person name="Raines C."/>
            <person name="Rensing S.A."/>
            <person name="Riano-Pachon D.M."/>
            <person name="Richier S."/>
            <person name="Rokitta S."/>
            <person name="Shiraiwa Y."/>
            <person name="Soanes D.M."/>
            <person name="van der Giezen M."/>
            <person name="Wahlund T.M."/>
            <person name="Williams B."/>
            <person name="Wilson W."/>
            <person name="Wolfe G."/>
            <person name="Wurch L.L."/>
        </authorList>
    </citation>
    <scope>NUCLEOTIDE SEQUENCE</scope>
</reference>
<keyword evidence="5" id="KW-1185">Reference proteome</keyword>
<accession>A0A0D3IJJ5</accession>
<dbReference type="Proteomes" id="UP000013827">
    <property type="component" value="Unassembled WGS sequence"/>
</dbReference>